<organism evidence="2 3">
    <name type="scientific">Candidatus Jidaibacter acanthamoebae</name>
    <dbReference type="NCBI Taxonomy" id="86105"/>
    <lineage>
        <taxon>Bacteria</taxon>
        <taxon>Pseudomonadati</taxon>
        <taxon>Pseudomonadota</taxon>
        <taxon>Alphaproteobacteria</taxon>
        <taxon>Rickettsiales</taxon>
        <taxon>Candidatus Midichloriaceae</taxon>
        <taxon>Candidatus Jidaibacter</taxon>
    </lineage>
</organism>
<feature type="region of interest" description="Disordered" evidence="1">
    <location>
        <begin position="462"/>
        <end position="497"/>
    </location>
</feature>
<gene>
    <name evidence="2" type="ORF">NF27_DR00180</name>
</gene>
<proteinExistence type="predicted"/>
<evidence type="ECO:0000256" key="1">
    <source>
        <dbReference type="SAM" id="MobiDB-lite"/>
    </source>
</evidence>
<dbReference type="Proteomes" id="UP000031258">
    <property type="component" value="Unassembled WGS sequence"/>
</dbReference>
<keyword evidence="3" id="KW-1185">Reference proteome</keyword>
<dbReference type="AlphaFoldDB" id="A0A0C1QN43"/>
<comment type="caution">
    <text evidence="2">The sequence shown here is derived from an EMBL/GenBank/DDBJ whole genome shotgun (WGS) entry which is preliminary data.</text>
</comment>
<feature type="non-terminal residue" evidence="2">
    <location>
        <position position="497"/>
    </location>
</feature>
<dbReference type="OrthoDB" id="9817046at2"/>
<dbReference type="RefSeq" id="WP_039456173.1">
    <property type="nucleotide sequence ID" value="NZ_JSWE01000094.1"/>
</dbReference>
<dbReference type="EMBL" id="JSWE01000094">
    <property type="protein sequence ID" value="KIE05453.1"/>
    <property type="molecule type" value="Genomic_DNA"/>
</dbReference>
<evidence type="ECO:0000313" key="3">
    <source>
        <dbReference type="Proteomes" id="UP000031258"/>
    </source>
</evidence>
<feature type="compositionally biased region" description="Polar residues" evidence="1">
    <location>
        <begin position="114"/>
        <end position="132"/>
    </location>
</feature>
<accession>A0A0C1QN43</accession>
<reference evidence="2 3" key="1">
    <citation type="submission" date="2014-11" db="EMBL/GenBank/DDBJ databases">
        <title>A Rickettsiales Symbiont of Amoebae With Ancient Features.</title>
        <authorList>
            <person name="Schulz F."/>
            <person name="Martijn J."/>
            <person name="Wascher F."/>
            <person name="Kostanjsek R."/>
            <person name="Ettema T.J."/>
            <person name="Horn M."/>
        </authorList>
    </citation>
    <scope>NUCLEOTIDE SEQUENCE [LARGE SCALE GENOMIC DNA]</scope>
    <source>
        <strain evidence="2 3">UWC36</strain>
    </source>
</reference>
<sequence length="497" mass="56092">MRASGEKTTPKVGLGRNIPSLVLDSVEKKQGDTTPINYASLSPTALPSTQSIVDKSLPEKKSRLPLISSADTISSIKKPEGEFLTPRGTSSGGNLLSRGIKLIRRTSSRELSSEADNNTTPDIKNSTSTPATPRSEGESKFLSGKNNFSFFGFRLSPRSENKINKRNILITNFRDAESPKDQKKAAIAIVNQSELFEENYLHFLKLANDMVANRKKYENNGYFVNPILPLGEKDQADEVYTFMLRLAENSTKSLTARTDSLIPPGNICCIGVNFINDDKKDGAYTRKVGGIKEFLNECNTAVCSIEKVTALLEVITVKYPLTMHLITPLEESIASDYRPMFKHGSYFMERDSEFAQRWIKHQGLKKQFKIELINFISLGMEKPDKFEDEMRNISKIVAGFYIKDLIMMPDDEDKKYGTKTREEAIEKIETHVRELQKNENFLATALRDAAVKFSNDNRLSEKIDERTQQSEGSFRVVGKHTSRLEKEKKELKEKGKE</sequence>
<protein>
    <submittedName>
        <fullName evidence="2">Uncharacterized protein</fullName>
    </submittedName>
</protein>
<name>A0A0C1QN43_9RICK</name>
<feature type="compositionally biased region" description="Basic and acidic residues" evidence="1">
    <location>
        <begin position="482"/>
        <end position="497"/>
    </location>
</feature>
<feature type="region of interest" description="Disordered" evidence="1">
    <location>
        <begin position="106"/>
        <end position="141"/>
    </location>
</feature>
<evidence type="ECO:0000313" key="2">
    <source>
        <dbReference type="EMBL" id="KIE05453.1"/>
    </source>
</evidence>